<keyword evidence="7" id="KW-1185">Reference proteome</keyword>
<dbReference type="InterPro" id="IPR036527">
    <property type="entry name" value="SCP2_sterol-bd_dom_sf"/>
</dbReference>
<evidence type="ECO:0000256" key="4">
    <source>
        <dbReference type="HAMAP-Rule" id="MF_01812"/>
    </source>
</evidence>
<dbReference type="PROSITE" id="PS51186">
    <property type="entry name" value="GNAT"/>
    <property type="match status" value="1"/>
</dbReference>
<feature type="binding site" evidence="4">
    <location>
        <begin position="148"/>
        <end position="149"/>
    </location>
    <ligand>
        <name>acetyl-CoA</name>
        <dbReference type="ChEBI" id="CHEBI:57288"/>
    </ligand>
</feature>
<dbReference type="EMBL" id="JACCAC010000001">
    <property type="protein sequence ID" value="NYG56875.1"/>
    <property type="molecule type" value="Genomic_DNA"/>
</dbReference>
<gene>
    <name evidence="6" type="ORF">BJ989_003179</name>
</gene>
<feature type="binding site" evidence="4">
    <location>
        <begin position="120"/>
        <end position="125"/>
    </location>
    <ligand>
        <name>acetyl-CoA</name>
        <dbReference type="ChEBI" id="CHEBI:57288"/>
    </ligand>
</feature>
<dbReference type="Pfam" id="PF17668">
    <property type="entry name" value="Acetyltransf_17"/>
    <property type="match status" value="1"/>
</dbReference>
<evidence type="ECO:0000256" key="2">
    <source>
        <dbReference type="ARBA" id="ARBA00022679"/>
    </source>
</evidence>
<organism evidence="6 7">
    <name type="scientific">Nocardioides perillae</name>
    <dbReference type="NCBI Taxonomy" id="1119534"/>
    <lineage>
        <taxon>Bacteria</taxon>
        <taxon>Bacillati</taxon>
        <taxon>Actinomycetota</taxon>
        <taxon>Actinomycetes</taxon>
        <taxon>Propionibacteriales</taxon>
        <taxon>Nocardioidaceae</taxon>
        <taxon>Nocardioides</taxon>
    </lineage>
</organism>
<name>A0A7Y9RV38_9ACTN</name>
<feature type="active site" description="Proton donor" evidence="4">
    <location>
        <position position="153"/>
    </location>
</feature>
<feature type="active site" description="Proton acceptor; via carboxylate" evidence="4">
    <location>
        <position position="439"/>
    </location>
</feature>
<dbReference type="InterPro" id="IPR025559">
    <property type="entry name" value="Eis_dom"/>
</dbReference>
<dbReference type="PANTHER" id="PTHR37817:SF1">
    <property type="entry name" value="N-ACETYLTRANSFERASE EIS"/>
    <property type="match status" value="1"/>
</dbReference>
<dbReference type="SUPFAM" id="SSF55729">
    <property type="entry name" value="Acyl-CoA N-acyltransferases (Nat)"/>
    <property type="match status" value="1"/>
</dbReference>
<feature type="domain" description="N-acetyltransferase" evidence="5">
    <location>
        <begin position="44"/>
        <end position="180"/>
    </location>
</feature>
<dbReference type="InterPro" id="IPR000182">
    <property type="entry name" value="GNAT_dom"/>
</dbReference>
<evidence type="ECO:0000313" key="7">
    <source>
        <dbReference type="Proteomes" id="UP000544110"/>
    </source>
</evidence>
<dbReference type="InterPro" id="IPR041380">
    <property type="entry name" value="Acetyltransf_17"/>
</dbReference>
<feature type="binding site" evidence="4">
    <location>
        <begin position="112"/>
        <end position="114"/>
    </location>
    <ligand>
        <name>acetyl-CoA</name>
        <dbReference type="ChEBI" id="CHEBI:57288"/>
    </ligand>
</feature>
<evidence type="ECO:0000259" key="5">
    <source>
        <dbReference type="PROSITE" id="PS51186"/>
    </source>
</evidence>
<dbReference type="Gene3D" id="3.30.1050.10">
    <property type="entry name" value="SCP2 sterol-binding domain"/>
    <property type="match status" value="1"/>
</dbReference>
<dbReference type="InterPro" id="IPR016181">
    <property type="entry name" value="Acyl_CoA_acyltransferase"/>
</dbReference>
<protein>
    <submittedName>
        <fullName evidence="6">Putative acetyltransferase</fullName>
    </submittedName>
</protein>
<evidence type="ECO:0000256" key="3">
    <source>
        <dbReference type="ARBA" id="ARBA00023315"/>
    </source>
</evidence>
<reference evidence="6 7" key="1">
    <citation type="submission" date="2020-07" db="EMBL/GenBank/DDBJ databases">
        <title>Sequencing the genomes of 1000 actinobacteria strains.</title>
        <authorList>
            <person name="Klenk H.-P."/>
        </authorList>
    </citation>
    <scope>NUCLEOTIDE SEQUENCE [LARGE SCALE GENOMIC DNA]</scope>
    <source>
        <strain evidence="6 7">DSM 24552</strain>
    </source>
</reference>
<comment type="caution">
    <text evidence="6">The sequence shown here is derived from an EMBL/GenBank/DDBJ whole genome shotgun (WGS) entry which is preliminary data.</text>
</comment>
<accession>A0A7Y9RV38</accession>
<dbReference type="SUPFAM" id="SSF55718">
    <property type="entry name" value="SCP-like"/>
    <property type="match status" value="1"/>
</dbReference>
<keyword evidence="3 4" id="KW-0012">Acyltransferase</keyword>
<sequence>MASPAQPDAPPAATADLVDRTLDPQVDDEASLALVDGWLHGTSRGFHDGRPGDEEHALWLRCARADAAELRGLWEPSPPVGSGNLPVATISSWDGTLHAGAGLLPLRLITDVTVAPTHRRRGLLRRLLGEELAATARRGVPVAALTVSEGTIYGRFGFGPATRKRSVEVDVGDRFALHGPAAAGRVVLVEPAEAEEVVAAVAQRHHETTRATVSRPAFYREVLAGRLDPETRGEDRKLRVAVHLDEAGTPDGYVAWRHRGEVEGRGTLDVADLLALSPATHLALWRFLASLDLTERVRWRGAPVVDPLDHAVVDPRAVRTVGTTDVLWLRVLDPVAVLAARPWRGDGRVVLEVDDALGHATGRFAVTVRDGRAEVERLDDARDAGDLRLDVAVLGTLLLGDVDVATLADAGRVAGSDAAVSAYAAVGDLAAPPWCPTGF</sequence>
<dbReference type="Proteomes" id="UP000544110">
    <property type="component" value="Unassembled WGS sequence"/>
</dbReference>
<dbReference type="Pfam" id="PF13530">
    <property type="entry name" value="SCP2_2"/>
    <property type="match status" value="1"/>
</dbReference>
<keyword evidence="2 4" id="KW-0808">Transferase</keyword>
<dbReference type="PANTHER" id="PTHR37817">
    <property type="entry name" value="N-ACETYLTRANSFERASE EIS"/>
    <property type="match status" value="1"/>
</dbReference>
<dbReference type="Pfam" id="PF13527">
    <property type="entry name" value="Acetyltransf_9"/>
    <property type="match status" value="1"/>
</dbReference>
<comment type="subunit">
    <text evidence="4">Homohexamer; trimer of dimers.</text>
</comment>
<dbReference type="HAMAP" id="MF_01812">
    <property type="entry name" value="Eis"/>
    <property type="match status" value="1"/>
</dbReference>
<evidence type="ECO:0000256" key="1">
    <source>
        <dbReference type="ARBA" id="ARBA00009213"/>
    </source>
</evidence>
<dbReference type="InterPro" id="IPR022902">
    <property type="entry name" value="NAcTrfase_Eis"/>
</dbReference>
<evidence type="ECO:0000313" key="6">
    <source>
        <dbReference type="EMBL" id="NYG56875.1"/>
    </source>
</evidence>
<dbReference type="GO" id="GO:0030649">
    <property type="term" value="P:aminoglycoside antibiotic catabolic process"/>
    <property type="evidence" value="ECO:0007669"/>
    <property type="project" value="TreeGrafter"/>
</dbReference>
<dbReference type="RefSeq" id="WP_179519059.1">
    <property type="nucleotide sequence ID" value="NZ_JACCAC010000001.1"/>
</dbReference>
<dbReference type="Gene3D" id="3.40.630.30">
    <property type="match status" value="2"/>
</dbReference>
<dbReference type="AlphaFoldDB" id="A0A7Y9RV38"/>
<comment type="similarity">
    <text evidence="1 4">Belongs to the acetyltransferase Eis family.</text>
</comment>
<dbReference type="GO" id="GO:0034069">
    <property type="term" value="F:aminoglycoside N-acetyltransferase activity"/>
    <property type="evidence" value="ECO:0007669"/>
    <property type="project" value="TreeGrafter"/>
</dbReference>
<proteinExistence type="inferred from homology"/>
<dbReference type="InterPro" id="IPR051554">
    <property type="entry name" value="Acetyltransferase_Eis"/>
</dbReference>